<dbReference type="OrthoDB" id="58416at2759"/>
<proteinExistence type="predicted"/>
<protein>
    <submittedName>
        <fullName evidence="3">Hemerythrin HHE cation binding domain-containing</fullName>
    </submittedName>
</protein>
<dbReference type="Gene3D" id="1.20.120.520">
    <property type="entry name" value="nmb1532 protein domain like"/>
    <property type="match status" value="1"/>
</dbReference>
<sequence length="361" mass="41086">MGDAKPWADGPFQLISASVSGDQIENPAQGSRKLAAEMSLVHNLMLRGINSIYNQAINVGTRGTDKDKLDFANYAHQWGEMLKEHHETEETLVFPEIEKLTEAPGLMGDSVTEHHAFHEGLVQYQEYLDQVRNGKTEYDGEKFKIIIDSFVPTMQHHLAHEIEALLQLEKYEDKCDWAKWFKTTVDAIMGKQMRTSQFRTDQFPLMMILHDKSFEGGVWKSFPPVPWLVFVVMQWMFFYTRKDWWRFAPCDYNSQPQELPFAIDGYMYCTSFTYTKVVEIKTETTVASKMVMSEDQEGDKMQSTWTSSKAARVGEAVPATSGDSQDGTKLGALDVITTSCLEARTDKVWLELRPNGAGVVC</sequence>
<dbReference type="PANTHER" id="PTHR38048:SF2">
    <property type="entry name" value="HEMERYTHRIN-LIKE DOMAIN-CONTAINING PROTEIN"/>
    <property type="match status" value="1"/>
</dbReference>
<organism evidence="3 4">
    <name type="scientific">Fusarium albosuccineum</name>
    <dbReference type="NCBI Taxonomy" id="1237068"/>
    <lineage>
        <taxon>Eukaryota</taxon>
        <taxon>Fungi</taxon>
        <taxon>Dikarya</taxon>
        <taxon>Ascomycota</taxon>
        <taxon>Pezizomycotina</taxon>
        <taxon>Sordariomycetes</taxon>
        <taxon>Hypocreomycetidae</taxon>
        <taxon>Hypocreales</taxon>
        <taxon>Nectriaceae</taxon>
        <taxon>Fusarium</taxon>
        <taxon>Fusarium decemcellulare species complex</taxon>
    </lineage>
</organism>
<evidence type="ECO:0000313" key="3">
    <source>
        <dbReference type="EMBL" id="KAF4465987.1"/>
    </source>
</evidence>
<dbReference type="InterPro" id="IPR053206">
    <property type="entry name" value="Dimeric_xanthone_biosynth"/>
</dbReference>
<dbReference type="CDD" id="cd12108">
    <property type="entry name" value="Hr-like"/>
    <property type="match status" value="1"/>
</dbReference>
<name>A0A8H4LDE8_9HYPO</name>
<evidence type="ECO:0000259" key="2">
    <source>
        <dbReference type="Pfam" id="PF01814"/>
    </source>
</evidence>
<comment type="caution">
    <text evidence="3">The sequence shown here is derived from an EMBL/GenBank/DDBJ whole genome shotgun (WGS) entry which is preliminary data.</text>
</comment>
<feature type="region of interest" description="Disordered" evidence="1">
    <location>
        <begin position="297"/>
        <end position="325"/>
    </location>
</feature>
<dbReference type="AlphaFoldDB" id="A0A8H4LDE8"/>
<gene>
    <name evidence="3" type="ORF">FALBO_7159</name>
</gene>
<keyword evidence="4" id="KW-1185">Reference proteome</keyword>
<feature type="domain" description="Hemerythrin-like" evidence="2">
    <location>
        <begin position="39"/>
        <end position="166"/>
    </location>
</feature>
<dbReference type="Pfam" id="PF01814">
    <property type="entry name" value="Hemerythrin"/>
    <property type="match status" value="1"/>
</dbReference>
<dbReference type="Proteomes" id="UP000554235">
    <property type="component" value="Unassembled WGS sequence"/>
</dbReference>
<dbReference type="PANTHER" id="PTHR38048">
    <property type="entry name" value="EXPRESSED PROTEIN"/>
    <property type="match status" value="1"/>
</dbReference>
<dbReference type="EMBL" id="JAADYS010000947">
    <property type="protein sequence ID" value="KAF4465987.1"/>
    <property type="molecule type" value="Genomic_DNA"/>
</dbReference>
<evidence type="ECO:0000313" key="4">
    <source>
        <dbReference type="Proteomes" id="UP000554235"/>
    </source>
</evidence>
<evidence type="ECO:0000256" key="1">
    <source>
        <dbReference type="SAM" id="MobiDB-lite"/>
    </source>
</evidence>
<dbReference type="InterPro" id="IPR012312">
    <property type="entry name" value="Hemerythrin-like"/>
</dbReference>
<accession>A0A8H4LDE8</accession>
<reference evidence="3 4" key="1">
    <citation type="submission" date="2020-01" db="EMBL/GenBank/DDBJ databases">
        <title>Identification and distribution of gene clusters putatively required for synthesis of sphingolipid metabolism inhibitors in phylogenetically diverse species of the filamentous fungus Fusarium.</title>
        <authorList>
            <person name="Kim H.-S."/>
            <person name="Busman M."/>
            <person name="Brown D.W."/>
            <person name="Divon H."/>
            <person name="Uhlig S."/>
            <person name="Proctor R.H."/>
        </authorList>
    </citation>
    <scope>NUCLEOTIDE SEQUENCE [LARGE SCALE GENOMIC DNA]</scope>
    <source>
        <strain evidence="3 4">NRRL 20459</strain>
    </source>
</reference>